<proteinExistence type="inferred from homology"/>
<dbReference type="Pfam" id="PF12529">
    <property type="entry name" value="Xylo_C"/>
    <property type="match status" value="1"/>
</dbReference>
<evidence type="ECO:0000256" key="12">
    <source>
        <dbReference type="ARBA" id="ARBA00022968"/>
    </source>
</evidence>
<evidence type="ECO:0000256" key="17">
    <source>
        <dbReference type="ARBA" id="ARBA00023180"/>
    </source>
</evidence>
<dbReference type="GO" id="GO:0050650">
    <property type="term" value="P:chondroitin sulfate proteoglycan biosynthetic process"/>
    <property type="evidence" value="ECO:0007669"/>
    <property type="project" value="TreeGrafter"/>
</dbReference>
<dbReference type="Pfam" id="PF02485">
    <property type="entry name" value="Branch"/>
    <property type="match status" value="1"/>
</dbReference>
<evidence type="ECO:0000256" key="20">
    <source>
        <dbReference type="SAM" id="MobiDB-lite"/>
    </source>
</evidence>
<dbReference type="PROSITE" id="PS51212">
    <property type="entry name" value="WSC"/>
    <property type="match status" value="1"/>
</dbReference>
<evidence type="ECO:0000256" key="18">
    <source>
        <dbReference type="ARBA" id="ARBA00042865"/>
    </source>
</evidence>
<accession>A0A7R9E573</accession>
<sequence length="1002" mass="112810">MAPSKTLDTRWVRRYRSFFIIGSVILSIQVFLAIKFFPTDDDGEENAQEHRDLSGRGLNIEVCCVLQMLVQHSRSINEVLLTFQIINEDPNGGVSSRRFKENYLVGDDEDSPSNSNAVNGLYNRHKVPPDKPDLDGRISQGDKVPHRNGTSLRLEELDFVPACDIVTKEAISAIHRAKTQRCKRELVNITCLIQRGRLYPKQLTSSCPSQGFTAGKSLGCYEDKKTFRMLTGYFANLKLTNSPKHCMNMCLQSGFQYAGVQYSTECFCGNEEPPSTARLPDSSCNMKCPADPREACGGYQVKPTCGEDILQLESLFCATEDPPTHLGSQSKITTMQWQMVATGQLCVQHQLEFTPQVPKESAEPGEPHARIAFLLTLNGRALRQVRRLIRVLFHKDHFFFIHVDARQDYLYRELLLLEKTLPNVRLARQRFATIWGGSSLLQMLLASMGELLNLGWSWDFIINLSESDFPIKTNNQLGEFLTANKGRNFVKSHGREVQRFVQKQGLDKTFVECDAHMWRTGDRRLPWGVQMDGGSDWVALSRPFVTYLAGVNGTRDLLLQGLITVFRYTLLPAESFFHTLLRNSQFCTTYVDNNLHVTNWKRRLGCRCQYKHVVDWCGCSPNDFKMEDWPRLQGTEGRQLFFARKFEPIVNQAVIHQLEERLYGLYPPGVPNVASYWQSVYHHADLSPPPDDSLVTLTHSLLRLASKLLSSDACSVTPSRLIEVTSYHHQDSYKGSLILYEVSVGGSSDVVILETWVRPQQFLGGLKMNGPVKTLKTLYVSSDYDQKEQVSRNNLQSLGPFSEPVLVFQLSEGPAGAAVPSLNLTVLWVDPAGQLAEVSEVHVEDASTVRDLLGDRLGTVATTLHLVNHPVYIVYLPYRFLHNGPAQSFVAPEGVDYERFMASAGEKLALRRKATANSKRFGVDLQKWIDSLTNGFYKVVESCAASTRQTSLCEGVILEPCEGTVWSSLAPDPKSQICTVNNITGRMDRKLRCAFTLPPDEF</sequence>
<evidence type="ECO:0000256" key="16">
    <source>
        <dbReference type="ARBA" id="ARBA00023157"/>
    </source>
</evidence>
<evidence type="ECO:0000256" key="15">
    <source>
        <dbReference type="ARBA" id="ARBA00023136"/>
    </source>
</evidence>
<evidence type="ECO:0000256" key="14">
    <source>
        <dbReference type="ARBA" id="ARBA00023034"/>
    </source>
</evidence>
<keyword evidence="12" id="KW-0735">Signal-anchor</keyword>
<dbReference type="AlphaFoldDB" id="A0A7R9E573"/>
<keyword evidence="8" id="KW-0808">Transferase</keyword>
<comment type="pathway">
    <text evidence="4">Glycan metabolism; heparan sulfate biosynthesis.</text>
</comment>
<keyword evidence="7" id="KW-0328">Glycosyltransferase</keyword>
<evidence type="ECO:0000256" key="19">
    <source>
        <dbReference type="ARBA" id="ARBA00047847"/>
    </source>
</evidence>
<dbReference type="GO" id="GO:0005789">
    <property type="term" value="C:endoplasmic reticulum membrane"/>
    <property type="evidence" value="ECO:0007669"/>
    <property type="project" value="UniProtKB-SubCell"/>
</dbReference>
<evidence type="ECO:0000256" key="5">
    <source>
        <dbReference type="ARBA" id="ARBA00010195"/>
    </source>
</evidence>
<feature type="transmembrane region" description="Helical" evidence="21">
    <location>
        <begin position="18"/>
        <end position="37"/>
    </location>
</feature>
<feature type="region of interest" description="Disordered" evidence="20">
    <location>
        <begin position="105"/>
        <end position="147"/>
    </location>
</feature>
<dbReference type="GO" id="GO:0030158">
    <property type="term" value="F:protein xylosyltransferase activity"/>
    <property type="evidence" value="ECO:0007669"/>
    <property type="project" value="UniProtKB-EC"/>
</dbReference>
<evidence type="ECO:0000256" key="21">
    <source>
        <dbReference type="SAM" id="Phobius"/>
    </source>
</evidence>
<keyword evidence="16" id="KW-1015">Disulfide bond</keyword>
<reference evidence="23" key="1">
    <citation type="submission" date="2020-11" db="EMBL/GenBank/DDBJ databases">
        <authorList>
            <person name="Tran Van P."/>
        </authorList>
    </citation>
    <scope>NUCLEOTIDE SEQUENCE</scope>
</reference>
<evidence type="ECO:0000259" key="22">
    <source>
        <dbReference type="PROSITE" id="PS51212"/>
    </source>
</evidence>
<dbReference type="PANTHER" id="PTHR46025">
    <property type="entry name" value="XYLOSYLTRANSFERASE OXT"/>
    <property type="match status" value="1"/>
</dbReference>
<dbReference type="PANTHER" id="PTHR46025:SF3">
    <property type="entry name" value="XYLOSYLTRANSFERASE OXT"/>
    <property type="match status" value="1"/>
</dbReference>
<dbReference type="InterPro" id="IPR002889">
    <property type="entry name" value="WSC_carb-bd"/>
</dbReference>
<dbReference type="EMBL" id="OB793513">
    <property type="protein sequence ID" value="CAD7427661.1"/>
    <property type="molecule type" value="Genomic_DNA"/>
</dbReference>
<comment type="pathway">
    <text evidence="3">Glycan metabolism; chondroitin sulfate biosynthesis.</text>
</comment>
<gene>
    <name evidence="23" type="ORF">TMSB3V08_LOCUS4493</name>
</gene>
<keyword evidence="9 21" id="KW-0812">Transmembrane</keyword>
<evidence type="ECO:0000313" key="23">
    <source>
        <dbReference type="EMBL" id="CAD7427661.1"/>
    </source>
</evidence>
<dbReference type="UniPathway" id="UPA00755"/>
<keyword evidence="11" id="KW-0256">Endoplasmic reticulum</keyword>
<evidence type="ECO:0000256" key="8">
    <source>
        <dbReference type="ARBA" id="ARBA00022679"/>
    </source>
</evidence>
<organism evidence="23">
    <name type="scientific">Timema monikensis</name>
    <dbReference type="NCBI Taxonomy" id="170555"/>
    <lineage>
        <taxon>Eukaryota</taxon>
        <taxon>Metazoa</taxon>
        <taxon>Ecdysozoa</taxon>
        <taxon>Arthropoda</taxon>
        <taxon>Hexapoda</taxon>
        <taxon>Insecta</taxon>
        <taxon>Pterygota</taxon>
        <taxon>Neoptera</taxon>
        <taxon>Polyneoptera</taxon>
        <taxon>Phasmatodea</taxon>
        <taxon>Timematodea</taxon>
        <taxon>Timematoidea</taxon>
        <taxon>Timematidae</taxon>
        <taxon>Timema</taxon>
    </lineage>
</organism>
<evidence type="ECO:0000256" key="4">
    <source>
        <dbReference type="ARBA" id="ARBA00005093"/>
    </source>
</evidence>
<dbReference type="UniPathway" id="UPA00756"/>
<evidence type="ECO:0000256" key="6">
    <source>
        <dbReference type="ARBA" id="ARBA00011972"/>
    </source>
</evidence>
<comment type="subcellular location">
    <subcellularLocation>
        <location evidence="2">Endoplasmic reticulum membrane</location>
        <topology evidence="2">Single-pass type II membrane protein</topology>
    </subcellularLocation>
    <subcellularLocation>
        <location evidence="1">Golgi apparatus membrane</location>
        <topology evidence="1">Single-pass type II membrane protein</topology>
    </subcellularLocation>
</comment>
<feature type="domain" description="WSC" evidence="22">
    <location>
        <begin position="214"/>
        <end position="308"/>
    </location>
</feature>
<dbReference type="InterPro" id="IPR003406">
    <property type="entry name" value="Glyco_trans_14"/>
</dbReference>
<dbReference type="GO" id="GO:0015012">
    <property type="term" value="P:heparan sulfate proteoglycan biosynthetic process"/>
    <property type="evidence" value="ECO:0007669"/>
    <property type="project" value="UniProtKB-UniPathway"/>
</dbReference>
<evidence type="ECO:0000256" key="9">
    <source>
        <dbReference type="ARBA" id="ARBA00022692"/>
    </source>
</evidence>
<evidence type="ECO:0000256" key="7">
    <source>
        <dbReference type="ARBA" id="ARBA00022676"/>
    </source>
</evidence>
<dbReference type="GO" id="GO:0000139">
    <property type="term" value="C:Golgi membrane"/>
    <property type="evidence" value="ECO:0007669"/>
    <property type="project" value="UniProtKB-SubCell"/>
</dbReference>
<dbReference type="EC" id="2.4.2.26" evidence="6"/>
<keyword evidence="15 21" id="KW-0472">Membrane</keyword>
<dbReference type="GO" id="GO:0046872">
    <property type="term" value="F:metal ion binding"/>
    <property type="evidence" value="ECO:0007669"/>
    <property type="project" value="UniProtKB-KW"/>
</dbReference>
<evidence type="ECO:0000256" key="10">
    <source>
        <dbReference type="ARBA" id="ARBA00022723"/>
    </source>
</evidence>
<dbReference type="SMART" id="SM00321">
    <property type="entry name" value="WSC"/>
    <property type="match status" value="1"/>
</dbReference>
<evidence type="ECO:0000256" key="1">
    <source>
        <dbReference type="ARBA" id="ARBA00004323"/>
    </source>
</evidence>
<keyword evidence="17" id="KW-0325">Glycoprotein</keyword>
<dbReference type="InterPro" id="IPR043538">
    <property type="entry name" value="XYLT"/>
</dbReference>
<keyword evidence="10" id="KW-0479">Metal-binding</keyword>
<evidence type="ECO:0000256" key="2">
    <source>
        <dbReference type="ARBA" id="ARBA00004648"/>
    </source>
</evidence>
<evidence type="ECO:0000256" key="3">
    <source>
        <dbReference type="ARBA" id="ARBA00004840"/>
    </source>
</evidence>
<dbReference type="InterPro" id="IPR024448">
    <property type="entry name" value="XylT_C"/>
</dbReference>
<comment type="similarity">
    <text evidence="5">Belongs to the glycosyltransferase 14 family. XylT subfamily.</text>
</comment>
<feature type="compositionally biased region" description="Basic and acidic residues" evidence="20">
    <location>
        <begin position="127"/>
        <end position="136"/>
    </location>
</feature>
<protein>
    <recommendedName>
        <fullName evidence="6">protein xylosyltransferase</fullName>
        <ecNumber evidence="6">2.4.2.26</ecNumber>
    </recommendedName>
    <alternativeName>
        <fullName evidence="18">Peptide O-xylosyltransferase</fullName>
    </alternativeName>
</protein>
<keyword evidence="14" id="KW-0333">Golgi apparatus</keyword>
<dbReference type="Pfam" id="PF01822">
    <property type="entry name" value="WSC"/>
    <property type="match status" value="1"/>
</dbReference>
<evidence type="ECO:0000256" key="11">
    <source>
        <dbReference type="ARBA" id="ARBA00022824"/>
    </source>
</evidence>
<evidence type="ECO:0000256" key="13">
    <source>
        <dbReference type="ARBA" id="ARBA00022989"/>
    </source>
</evidence>
<keyword evidence="13 21" id="KW-1133">Transmembrane helix</keyword>
<comment type="catalytic activity">
    <reaction evidence="19">
        <text>UDP-alpha-D-xylose + L-seryl-[protein] = 3-O-(beta-D-xylosyl)-L-seryl-[protein] + UDP + H(+)</text>
        <dbReference type="Rhea" id="RHEA:50192"/>
        <dbReference type="Rhea" id="RHEA-COMP:9863"/>
        <dbReference type="Rhea" id="RHEA-COMP:12567"/>
        <dbReference type="ChEBI" id="CHEBI:15378"/>
        <dbReference type="ChEBI" id="CHEBI:29999"/>
        <dbReference type="ChEBI" id="CHEBI:57632"/>
        <dbReference type="ChEBI" id="CHEBI:58223"/>
        <dbReference type="ChEBI" id="CHEBI:132085"/>
        <dbReference type="EC" id="2.4.2.26"/>
    </reaction>
</comment>
<name>A0A7R9E573_9NEOP</name>